<organism evidence="2 3">
    <name type="scientific">Serratia rubidaea</name>
    <name type="common">Serratia marinorubra</name>
    <dbReference type="NCBI Taxonomy" id="61652"/>
    <lineage>
        <taxon>Bacteria</taxon>
        <taxon>Pseudomonadati</taxon>
        <taxon>Pseudomonadota</taxon>
        <taxon>Gammaproteobacteria</taxon>
        <taxon>Enterobacterales</taxon>
        <taxon>Yersiniaceae</taxon>
        <taxon>Serratia</taxon>
    </lineage>
</organism>
<evidence type="ECO:0000313" key="3">
    <source>
        <dbReference type="Proteomes" id="UP000271603"/>
    </source>
</evidence>
<name>A0A447QP16_SERRU</name>
<accession>A0A447QP16</accession>
<protein>
    <submittedName>
        <fullName evidence="2">RNA polymerase-associated protein rapA</fullName>
        <ecNumber evidence="2">3.6.4.-</ecNumber>
    </submittedName>
</protein>
<keyword evidence="2" id="KW-0378">Hydrolase</keyword>
<dbReference type="Pfam" id="PF12137">
    <property type="entry name" value="RapA_C"/>
    <property type="match status" value="1"/>
</dbReference>
<sequence>MVEAQAPKHLQLTRFLPPTPIRMLLDRKGTNLAGQVEFESFNRQLNAVNRHTSSKLVNAVQQDVHAMLQQAESLVEAEARTLIEQAKQEADDKLSNELARLEALKAVNPNIRDDEVETLEFNRKQVLANLNDAGWRLDAIRLVVVTHQ</sequence>
<dbReference type="EMBL" id="LR134155">
    <property type="protein sequence ID" value="VEA71794.1"/>
    <property type="molecule type" value="Genomic_DNA"/>
</dbReference>
<dbReference type="AlphaFoldDB" id="A0A447QP16"/>
<dbReference type="Proteomes" id="UP000271603">
    <property type="component" value="Chromosome"/>
</dbReference>
<dbReference type="InterPro" id="IPR022737">
    <property type="entry name" value="RapA_C"/>
</dbReference>
<dbReference type="GO" id="GO:0016817">
    <property type="term" value="F:hydrolase activity, acting on acid anhydrides"/>
    <property type="evidence" value="ECO:0007669"/>
    <property type="project" value="InterPro"/>
</dbReference>
<proteinExistence type="predicted"/>
<evidence type="ECO:0000259" key="1">
    <source>
        <dbReference type="Pfam" id="PF12137"/>
    </source>
</evidence>
<dbReference type="Gene3D" id="6.10.140.1500">
    <property type="match status" value="1"/>
</dbReference>
<reference evidence="2 3" key="1">
    <citation type="submission" date="2018-12" db="EMBL/GenBank/DDBJ databases">
        <authorList>
            <consortium name="Pathogen Informatics"/>
        </authorList>
    </citation>
    <scope>NUCLEOTIDE SEQUENCE [LARGE SCALE GENOMIC DNA]</scope>
    <source>
        <strain evidence="2 3">NCTC9419</strain>
    </source>
</reference>
<gene>
    <name evidence="2" type="primary">rapA_1</name>
    <name evidence="2" type="ORF">NCTC9419_03365</name>
</gene>
<evidence type="ECO:0000313" key="2">
    <source>
        <dbReference type="EMBL" id="VEA71794.1"/>
    </source>
</evidence>
<dbReference type="EC" id="3.6.4.-" evidence="2"/>
<feature type="domain" description="RNA polymerase recycling bacterial C-terminal" evidence="1">
    <location>
        <begin position="1"/>
        <end position="145"/>
    </location>
</feature>